<proteinExistence type="predicted"/>
<protein>
    <submittedName>
        <fullName evidence="1">Uncharacterized protein</fullName>
    </submittedName>
</protein>
<evidence type="ECO:0000313" key="1">
    <source>
        <dbReference type="EMBL" id="KAK9888934.1"/>
    </source>
</evidence>
<sequence>MVMFNEEKANVCERLLHQTISITELQKMNNCVLNKVLLQLMGLTFLELKVTLKTRSALSNSCKGNIIRASNLEKIRKTSKSRKNATTKRRKKYSVPLKKIKILDTNEVKKRIDSIQNRTNAKKPAIGNKGPIVLLKDILATQERTSKSDYMKYLGLKAVNVPLSSDMGIKMAVRDNHIVSEKFKHYRIRRCEQYINRNLTVKRDTKVFNGVEKLSLNKRKKCIKKDCKEVSVNVIRLDLNKIKQNMAKRKKHFISKVIKNMQKNAENLHVIISPCEKQIVDLLLKKENLKNNLL</sequence>
<evidence type="ECO:0000313" key="2">
    <source>
        <dbReference type="Proteomes" id="UP001431783"/>
    </source>
</evidence>
<accession>A0AAW1V0S7</accession>
<gene>
    <name evidence="1" type="ORF">WA026_001153</name>
</gene>
<comment type="caution">
    <text evidence="1">The sequence shown here is derived from an EMBL/GenBank/DDBJ whole genome shotgun (WGS) entry which is preliminary data.</text>
</comment>
<name>A0AAW1V0S7_9CUCU</name>
<dbReference type="EMBL" id="JARQZJ010000121">
    <property type="protein sequence ID" value="KAK9888934.1"/>
    <property type="molecule type" value="Genomic_DNA"/>
</dbReference>
<reference evidence="1 2" key="1">
    <citation type="submission" date="2023-03" db="EMBL/GenBank/DDBJ databases">
        <title>Genome insight into feeding habits of ladybird beetles.</title>
        <authorList>
            <person name="Li H.-S."/>
            <person name="Huang Y.-H."/>
            <person name="Pang H."/>
        </authorList>
    </citation>
    <scope>NUCLEOTIDE SEQUENCE [LARGE SCALE GENOMIC DNA]</scope>
    <source>
        <strain evidence="1">SYSU_2023b</strain>
        <tissue evidence="1">Whole body</tissue>
    </source>
</reference>
<keyword evidence="2" id="KW-1185">Reference proteome</keyword>
<organism evidence="1 2">
    <name type="scientific">Henosepilachna vigintioctopunctata</name>
    <dbReference type="NCBI Taxonomy" id="420089"/>
    <lineage>
        <taxon>Eukaryota</taxon>
        <taxon>Metazoa</taxon>
        <taxon>Ecdysozoa</taxon>
        <taxon>Arthropoda</taxon>
        <taxon>Hexapoda</taxon>
        <taxon>Insecta</taxon>
        <taxon>Pterygota</taxon>
        <taxon>Neoptera</taxon>
        <taxon>Endopterygota</taxon>
        <taxon>Coleoptera</taxon>
        <taxon>Polyphaga</taxon>
        <taxon>Cucujiformia</taxon>
        <taxon>Coccinelloidea</taxon>
        <taxon>Coccinellidae</taxon>
        <taxon>Epilachninae</taxon>
        <taxon>Epilachnini</taxon>
        <taxon>Henosepilachna</taxon>
    </lineage>
</organism>
<dbReference type="AlphaFoldDB" id="A0AAW1V0S7"/>
<dbReference type="Proteomes" id="UP001431783">
    <property type="component" value="Unassembled WGS sequence"/>
</dbReference>